<sequence>MKQANEHNSALQVELAKIRLEKRKGASTQEEIDGKPLELDHHYDTDISNVDPIDLNINAYSTHLQLAQKNDDLHQQLKDIEKELLKEISLHQEFQKKFETVSLELEEEKTKSLNLEKLHQDAAMRAEMLAEKLEIEKRINEENVKISFRNQQIDALAQKLSDIQEENVNYHKENQELLQKLENLQIQLDDSNMKVSKLHGDIEDQKNKNQISLDLQSDKFKRQIELLEEEQETLKNTINEKQTEIDRLKLTNKELNDQLQHNHKNQVTDRQQSGKADKQVKKLEDKVNEQNEQILQLNLENNKIKQRWQEEKEKSAKALREKSDVEYQLKLLERDLKKQINELSEKYNKALQAPSTPLINENEKPEESDKE</sequence>
<dbReference type="EMBL" id="GIBP01003850">
    <property type="protein sequence ID" value="NDV32819.1"/>
    <property type="molecule type" value="Transcribed_RNA"/>
</dbReference>
<organism evidence="2">
    <name type="scientific">Arcella intermedia</name>
    <dbReference type="NCBI Taxonomy" id="1963864"/>
    <lineage>
        <taxon>Eukaryota</taxon>
        <taxon>Amoebozoa</taxon>
        <taxon>Tubulinea</taxon>
        <taxon>Elardia</taxon>
        <taxon>Arcellinida</taxon>
        <taxon>Sphaerothecina</taxon>
        <taxon>Arcellidae</taxon>
        <taxon>Arcella</taxon>
    </lineage>
</organism>
<feature type="region of interest" description="Disordered" evidence="1">
    <location>
        <begin position="348"/>
        <end position="371"/>
    </location>
</feature>
<proteinExistence type="predicted"/>
<feature type="compositionally biased region" description="Basic and acidic residues" evidence="1">
    <location>
        <begin position="361"/>
        <end position="371"/>
    </location>
</feature>
<protein>
    <submittedName>
        <fullName evidence="2">Uncharacterized protein</fullName>
    </submittedName>
</protein>
<name>A0A6B2L766_9EUKA</name>
<evidence type="ECO:0000256" key="1">
    <source>
        <dbReference type="SAM" id="MobiDB-lite"/>
    </source>
</evidence>
<accession>A0A6B2L766</accession>
<reference evidence="2" key="1">
    <citation type="journal article" date="2020" name="J. Eukaryot. Microbiol.">
        <title>De novo Sequencing, Assembly and Annotation of the Transcriptome for the Free-Living Testate Amoeba Arcella intermedia.</title>
        <authorList>
            <person name="Ribeiro G.M."/>
            <person name="Porfirio-Sousa A.L."/>
            <person name="Maurer-Alcala X.X."/>
            <person name="Katz L.A."/>
            <person name="Lahr D.J.G."/>
        </authorList>
    </citation>
    <scope>NUCLEOTIDE SEQUENCE</scope>
</reference>
<dbReference type="AlphaFoldDB" id="A0A6B2L766"/>
<evidence type="ECO:0000313" key="2">
    <source>
        <dbReference type="EMBL" id="NDV32819.1"/>
    </source>
</evidence>